<reference evidence="1" key="1">
    <citation type="journal article" date="2014" name="Front. Microbiol.">
        <title>High frequency of phylogenetically diverse reductive dehalogenase-homologous genes in deep subseafloor sedimentary metagenomes.</title>
        <authorList>
            <person name="Kawai M."/>
            <person name="Futagami T."/>
            <person name="Toyoda A."/>
            <person name="Takaki Y."/>
            <person name="Nishi S."/>
            <person name="Hori S."/>
            <person name="Arai W."/>
            <person name="Tsubouchi T."/>
            <person name="Morono Y."/>
            <person name="Uchiyama I."/>
            <person name="Ito T."/>
            <person name="Fujiyama A."/>
            <person name="Inagaki F."/>
            <person name="Takami H."/>
        </authorList>
    </citation>
    <scope>NUCLEOTIDE SEQUENCE</scope>
    <source>
        <strain evidence="1">Expedition CK06-06</strain>
    </source>
</reference>
<gene>
    <name evidence="1" type="ORF">S01H4_28087</name>
</gene>
<evidence type="ECO:0000313" key="1">
    <source>
        <dbReference type="EMBL" id="GAG82157.1"/>
    </source>
</evidence>
<name>X1BLU1_9ZZZZ</name>
<dbReference type="EMBL" id="BART01013872">
    <property type="protein sequence ID" value="GAG82157.1"/>
    <property type="molecule type" value="Genomic_DNA"/>
</dbReference>
<organism evidence="1">
    <name type="scientific">marine sediment metagenome</name>
    <dbReference type="NCBI Taxonomy" id="412755"/>
    <lineage>
        <taxon>unclassified sequences</taxon>
        <taxon>metagenomes</taxon>
        <taxon>ecological metagenomes</taxon>
    </lineage>
</organism>
<accession>X1BLU1</accession>
<comment type="caution">
    <text evidence="1">The sequence shown here is derived from an EMBL/GenBank/DDBJ whole genome shotgun (WGS) entry which is preliminary data.</text>
</comment>
<sequence>MYKNARQIVDIESLACTTGSPLLPMDLLLNVGDVVRAGCYNHEDAATDAKQITIGYEEL</sequence>
<proteinExistence type="predicted"/>
<dbReference type="AlphaFoldDB" id="X1BLU1"/>
<protein>
    <submittedName>
        <fullName evidence="1">Uncharacterized protein</fullName>
    </submittedName>
</protein>